<dbReference type="PANTHER" id="PTHR39184:SF1">
    <property type="entry name" value="PBSX PHAGE TERMINASE LARGE SUBUNIT"/>
    <property type="match status" value="1"/>
</dbReference>
<feature type="domain" description="Phage terminase large subunit N-terminal" evidence="1">
    <location>
        <begin position="26"/>
        <end position="215"/>
    </location>
</feature>
<dbReference type="InterPro" id="IPR006437">
    <property type="entry name" value="Phage_terminase_lsu"/>
</dbReference>
<dbReference type="Pfam" id="PF04466">
    <property type="entry name" value="Terminase_3"/>
    <property type="match status" value="1"/>
</dbReference>
<proteinExistence type="predicted"/>
<accession>A0A6J5PMA4</accession>
<organism evidence="2">
    <name type="scientific">uncultured Caudovirales phage</name>
    <dbReference type="NCBI Taxonomy" id="2100421"/>
    <lineage>
        <taxon>Viruses</taxon>
        <taxon>Duplodnaviria</taxon>
        <taxon>Heunggongvirae</taxon>
        <taxon>Uroviricota</taxon>
        <taxon>Caudoviricetes</taxon>
        <taxon>Peduoviridae</taxon>
        <taxon>Maltschvirus</taxon>
        <taxon>Maltschvirus maltsch</taxon>
    </lineage>
</organism>
<dbReference type="NCBIfam" id="TIGR01547">
    <property type="entry name" value="phage_term_2"/>
    <property type="match status" value="1"/>
</dbReference>
<evidence type="ECO:0000259" key="1">
    <source>
        <dbReference type="Pfam" id="PF04466"/>
    </source>
</evidence>
<dbReference type="EMBL" id="LR796899">
    <property type="protein sequence ID" value="CAB4172969.1"/>
    <property type="molecule type" value="Genomic_DNA"/>
</dbReference>
<protein>
    <submittedName>
        <fullName evidence="2">Bacteriophage terminase, large subunit</fullName>
    </submittedName>
</protein>
<dbReference type="PANTHER" id="PTHR39184">
    <property type="match status" value="1"/>
</dbReference>
<reference evidence="2" key="1">
    <citation type="submission" date="2020-05" db="EMBL/GenBank/DDBJ databases">
        <authorList>
            <person name="Chiriac C."/>
            <person name="Salcher M."/>
            <person name="Ghai R."/>
            <person name="Kavagutti S V."/>
        </authorList>
    </citation>
    <scope>NUCLEOTIDE SEQUENCE</scope>
</reference>
<dbReference type="InterPro" id="IPR052380">
    <property type="entry name" value="Viral_DNA_packaging_terminase"/>
</dbReference>
<dbReference type="InterPro" id="IPR027417">
    <property type="entry name" value="P-loop_NTPase"/>
</dbReference>
<evidence type="ECO:0000313" key="2">
    <source>
        <dbReference type="EMBL" id="CAB4172969.1"/>
    </source>
</evidence>
<sequence length="427" mass="49008">MTDVAEAISKAQFPAKLECLFKPEKSRYRILWGGRGGAKSWGIARALLILGARKPLRILCAREFQTSLKDSVHKLLCDQIESLGLMGFYEITQASIRAQNGTEFFFSGLKNNVTNIKSFEGVDICWVEEAANVSKLSWNVLIPTIRKEGSEIWVSFNPELETDETYQRFVVKPPNDSIVTKINWSDNPWFPETLNLERESLKNRDMDSYNTVWEGVCRQTVDGAIFAREMQMAELQQRITNVVYDPAKPVHAVFDLGWSDSTAIWFLQYVGMETRLLRYFEDSQQTISYYLSKMQTFGYVYDTLWLPHDAENKTLAANGKSIEEIVRGAGYKTQILPRVPIVDSINAARTIFPACWFDRENTKEGIDCLRHYRYEVDPNTGQFSKQPLHDHYSHGADAFRYIALMVKEPRRAKPQQNTFVVGANWMG</sequence>
<name>A0A6J5PMA4_9CAUD</name>
<gene>
    <name evidence="2" type="ORF">UFOVP953_20</name>
</gene>
<dbReference type="Gene3D" id="3.40.50.300">
    <property type="entry name" value="P-loop containing nucleotide triphosphate hydrolases"/>
    <property type="match status" value="1"/>
</dbReference>
<dbReference type="Gene3D" id="3.30.420.280">
    <property type="match status" value="1"/>
</dbReference>
<dbReference type="InterPro" id="IPR035412">
    <property type="entry name" value="Terminase_L_N"/>
</dbReference>